<dbReference type="CDD" id="cd02440">
    <property type="entry name" value="AdoMet_MTases"/>
    <property type="match status" value="1"/>
</dbReference>
<accession>A0A0C7R417</accession>
<proteinExistence type="predicted"/>
<dbReference type="RefSeq" id="WP_055342097.1">
    <property type="nucleotide sequence ID" value="NZ_CEKZ01000003.1"/>
</dbReference>
<keyword evidence="1" id="KW-0489">Methyltransferase</keyword>
<dbReference type="OrthoDB" id="9780095at2"/>
<gene>
    <name evidence="1" type="ORF">R28058_17211</name>
</gene>
<sequence>MDEQFYERLLNIDTTGEKLWDKSITHYHPYQATSYIALDILFKQYLMEKTDNVVDFGCGKGRLIFYLNSFFKCSITGIEMDENYYKQCLINKENYLEKHKRLCSQIDFKCILGENYIIKNSENKFYFFNPFSVNIFRKIVNNILDSYDESPRIIDLILYYPSEDYIYFLENNTAFLLYEEVRLPGLYEKDPCERFLIYRLYA</sequence>
<name>A0A0C7R417_PARSO</name>
<dbReference type="Gene3D" id="3.40.50.150">
    <property type="entry name" value="Vaccinia Virus protein VP39"/>
    <property type="match status" value="1"/>
</dbReference>
<evidence type="ECO:0000313" key="2">
    <source>
        <dbReference type="Proteomes" id="UP000049127"/>
    </source>
</evidence>
<evidence type="ECO:0000313" key="1">
    <source>
        <dbReference type="EMBL" id="CEQ03988.1"/>
    </source>
</evidence>
<dbReference type="EMBL" id="CEKZ01000003">
    <property type="protein sequence ID" value="CEQ03988.1"/>
    <property type="molecule type" value="Genomic_DNA"/>
</dbReference>
<dbReference type="Proteomes" id="UP000049127">
    <property type="component" value="Unassembled WGS sequence"/>
</dbReference>
<dbReference type="GO" id="GO:0008168">
    <property type="term" value="F:methyltransferase activity"/>
    <property type="evidence" value="ECO:0007669"/>
    <property type="project" value="UniProtKB-KW"/>
</dbReference>
<dbReference type="AlphaFoldDB" id="A0A0C7R417"/>
<protein>
    <submittedName>
        <fullName evidence="1">Methyltransferase</fullName>
    </submittedName>
</protein>
<dbReference type="SUPFAM" id="SSF53335">
    <property type="entry name" value="S-adenosyl-L-methionine-dependent methyltransferases"/>
    <property type="match status" value="1"/>
</dbReference>
<keyword evidence="1" id="KW-0808">Transferase</keyword>
<reference evidence="1 2" key="1">
    <citation type="submission" date="2015-01" db="EMBL/GenBank/DDBJ databases">
        <authorList>
            <person name="Aslett A.Martin."/>
            <person name="De Silva Nishadi"/>
        </authorList>
    </citation>
    <scope>NUCLEOTIDE SEQUENCE [LARGE SCALE GENOMIC DNA]</scope>
    <source>
        <strain evidence="1 2">R28058</strain>
    </source>
</reference>
<organism evidence="1 2">
    <name type="scientific">Paraclostridium sordellii</name>
    <name type="common">Clostridium sordellii</name>
    <dbReference type="NCBI Taxonomy" id="1505"/>
    <lineage>
        <taxon>Bacteria</taxon>
        <taxon>Bacillati</taxon>
        <taxon>Bacillota</taxon>
        <taxon>Clostridia</taxon>
        <taxon>Peptostreptococcales</taxon>
        <taxon>Peptostreptococcaceae</taxon>
        <taxon>Paraclostridium</taxon>
    </lineage>
</organism>
<dbReference type="InterPro" id="IPR029063">
    <property type="entry name" value="SAM-dependent_MTases_sf"/>
</dbReference>
<dbReference type="GO" id="GO:0032259">
    <property type="term" value="P:methylation"/>
    <property type="evidence" value="ECO:0007669"/>
    <property type="project" value="UniProtKB-KW"/>
</dbReference>